<dbReference type="PANTHER" id="PTHR43877">
    <property type="entry name" value="AMINOALKYLPHOSPHONATE N-ACETYLTRANSFERASE-RELATED-RELATED"/>
    <property type="match status" value="1"/>
</dbReference>
<evidence type="ECO:0000313" key="4">
    <source>
        <dbReference type="EMBL" id="MBB6522090.1"/>
    </source>
</evidence>
<protein>
    <recommendedName>
        <fullName evidence="3">N-acetyltransferase domain-containing protein</fullName>
    </recommendedName>
</protein>
<dbReference type="InParanoid" id="A0A7X0MWE5"/>
<comment type="caution">
    <text evidence="4">The sequence shown here is derived from an EMBL/GenBank/DDBJ whole genome shotgun (WGS) entry which is preliminary data.</text>
</comment>
<evidence type="ECO:0000313" key="5">
    <source>
        <dbReference type="Proteomes" id="UP000528457"/>
    </source>
</evidence>
<dbReference type="Proteomes" id="UP000528457">
    <property type="component" value="Unassembled WGS sequence"/>
</dbReference>
<accession>A0A7X0MWE5</accession>
<keyword evidence="5" id="KW-1185">Reference proteome</keyword>
<dbReference type="CDD" id="cd04301">
    <property type="entry name" value="NAT_SF"/>
    <property type="match status" value="1"/>
</dbReference>
<dbReference type="Pfam" id="PF00583">
    <property type="entry name" value="Acetyltransf_1"/>
    <property type="match status" value="1"/>
</dbReference>
<dbReference type="PROSITE" id="PS51186">
    <property type="entry name" value="GNAT"/>
    <property type="match status" value="1"/>
</dbReference>
<dbReference type="InterPro" id="IPR050832">
    <property type="entry name" value="Bact_Acetyltransf"/>
</dbReference>
<dbReference type="InterPro" id="IPR000182">
    <property type="entry name" value="GNAT_dom"/>
</dbReference>
<feature type="domain" description="N-acetyltransferase" evidence="3">
    <location>
        <begin position="10"/>
        <end position="163"/>
    </location>
</feature>
<dbReference type="AlphaFoldDB" id="A0A7X0MWE5"/>
<keyword evidence="1" id="KW-0808">Transferase</keyword>
<dbReference type="PIRSF" id="PIRSF028520">
    <property type="entry name" value="UCP028520"/>
    <property type="match status" value="1"/>
</dbReference>
<dbReference type="SUPFAM" id="SSF55729">
    <property type="entry name" value="Acyl-CoA N-acyltransferases (Nat)"/>
    <property type="match status" value="1"/>
</dbReference>
<keyword evidence="2" id="KW-0012">Acyltransferase</keyword>
<organism evidence="4 5">
    <name type="scientific">Pseudoteredinibacter isoporae</name>
    <dbReference type="NCBI Taxonomy" id="570281"/>
    <lineage>
        <taxon>Bacteria</taxon>
        <taxon>Pseudomonadati</taxon>
        <taxon>Pseudomonadota</taxon>
        <taxon>Gammaproteobacteria</taxon>
        <taxon>Cellvibrionales</taxon>
        <taxon>Cellvibrionaceae</taxon>
        <taxon>Pseudoteredinibacter</taxon>
    </lineage>
</organism>
<reference evidence="4 5" key="1">
    <citation type="submission" date="2020-08" db="EMBL/GenBank/DDBJ databases">
        <title>Genomic Encyclopedia of Type Strains, Phase IV (KMG-IV): sequencing the most valuable type-strain genomes for metagenomic binning, comparative biology and taxonomic classification.</title>
        <authorList>
            <person name="Goeker M."/>
        </authorList>
    </citation>
    <scope>NUCLEOTIDE SEQUENCE [LARGE SCALE GENOMIC DNA]</scope>
    <source>
        <strain evidence="4 5">DSM 22368</strain>
    </source>
</reference>
<evidence type="ECO:0000256" key="1">
    <source>
        <dbReference type="ARBA" id="ARBA00022679"/>
    </source>
</evidence>
<dbReference type="GO" id="GO:0016747">
    <property type="term" value="F:acyltransferase activity, transferring groups other than amino-acyl groups"/>
    <property type="evidence" value="ECO:0007669"/>
    <property type="project" value="InterPro"/>
</dbReference>
<dbReference type="PANTHER" id="PTHR43877:SF2">
    <property type="entry name" value="AMINOALKYLPHOSPHONATE N-ACETYLTRANSFERASE-RELATED"/>
    <property type="match status" value="1"/>
</dbReference>
<evidence type="ECO:0000256" key="2">
    <source>
        <dbReference type="ARBA" id="ARBA00023315"/>
    </source>
</evidence>
<dbReference type="Gene3D" id="3.40.630.30">
    <property type="match status" value="1"/>
</dbReference>
<dbReference type="RefSeq" id="WP_166846801.1">
    <property type="nucleotide sequence ID" value="NZ_JAAONY010000002.1"/>
</dbReference>
<dbReference type="InterPro" id="IPR016890">
    <property type="entry name" value="UCP028520"/>
</dbReference>
<evidence type="ECO:0000259" key="3">
    <source>
        <dbReference type="PROSITE" id="PS51186"/>
    </source>
</evidence>
<gene>
    <name evidence="4" type="ORF">HNR48_002375</name>
</gene>
<proteinExistence type="predicted"/>
<dbReference type="InterPro" id="IPR016181">
    <property type="entry name" value="Acyl_CoA_acyltransferase"/>
</dbReference>
<dbReference type="EMBL" id="JACHHT010000002">
    <property type="protein sequence ID" value="MBB6522090.1"/>
    <property type="molecule type" value="Genomic_DNA"/>
</dbReference>
<sequence length="163" mass="18849">MSSNKSAEQYPYTQMTAINNVEVPHVNHLETEAFYQLLESADYCECLQDDDEEIFGFLVAFKDQNEDYQGFNFQWFQKNAASFLYIDRIIVAPWARSQGIGKRLYEAAASWCRKNDIQNLVCEVNQSPPNPNSHHFHQALGFSALENVQHPEGKTVTMYQWSL</sequence>
<name>A0A7X0MWE5_9GAMM</name>